<feature type="transmembrane region" description="Helical" evidence="1">
    <location>
        <begin position="262"/>
        <end position="284"/>
    </location>
</feature>
<keyword evidence="3" id="KW-1185">Reference proteome</keyword>
<feature type="transmembrane region" description="Helical" evidence="1">
    <location>
        <begin position="48"/>
        <end position="71"/>
    </location>
</feature>
<evidence type="ECO:0000256" key="1">
    <source>
        <dbReference type="SAM" id="Phobius"/>
    </source>
</evidence>
<feature type="transmembrane region" description="Helical" evidence="1">
    <location>
        <begin position="325"/>
        <end position="355"/>
    </location>
</feature>
<evidence type="ECO:0000313" key="3">
    <source>
        <dbReference type="Proteomes" id="UP000451233"/>
    </source>
</evidence>
<feature type="transmembrane region" description="Helical" evidence="1">
    <location>
        <begin position="12"/>
        <end position="36"/>
    </location>
</feature>
<dbReference type="Proteomes" id="UP000451233">
    <property type="component" value="Unassembled WGS sequence"/>
</dbReference>
<feature type="transmembrane region" description="Helical" evidence="1">
    <location>
        <begin position="195"/>
        <end position="216"/>
    </location>
</feature>
<reference evidence="2 3" key="1">
    <citation type="submission" date="2019-11" db="EMBL/GenBank/DDBJ databases">
        <title>Pedobacter sp. HMF7056 Genome sequencing and assembly.</title>
        <authorList>
            <person name="Kang H."/>
            <person name="Kim H."/>
            <person name="Joh K."/>
        </authorList>
    </citation>
    <scope>NUCLEOTIDE SEQUENCE [LARGE SCALE GENOMIC DNA]</scope>
    <source>
        <strain evidence="2 3">HMF7056</strain>
    </source>
</reference>
<keyword evidence="1" id="KW-0812">Transmembrane</keyword>
<gene>
    <name evidence="2" type="ORF">GS398_00695</name>
</gene>
<sequence>MQHPLTVVLSKIFVNGFYRAHAGLFIFAFLVIFGSVDPGQLLGYHRALMLAFVSDPVMLSLVFAGWLLYALKTFHYVASQLNGSSQQFLFYSSNSFGKPEQLKSWCAVQLAIMLPVSVYGLLAAAMGLYHHLYVLPVVVICYLLLLVTGCAWLYVRLVNRLSDRSQLSVLTRFSQQWRKPFFSLYGYQVMHQAKVAYLLVKLLSWGIITAVFALFADVSSDSRVACIALLAIAAAHAVLVFNQHVFERERMQFSRNLPYTRLSLFGGYLLGYLVLVIPEAIWIFSRFNLVMAAGLLVFALGTIMLLHCLLYWLGPDMDRYMQWVGGLFVVLFLVILFRWTVALCPGSFAAAYLLFYRNYYRSHELQAETPAAG</sequence>
<keyword evidence="1" id="KW-0472">Membrane</keyword>
<dbReference type="EMBL" id="WVHS01000001">
    <property type="protein sequence ID" value="MXV13807.1"/>
    <property type="molecule type" value="Genomic_DNA"/>
</dbReference>
<feature type="transmembrane region" description="Helical" evidence="1">
    <location>
        <begin position="290"/>
        <end position="313"/>
    </location>
</feature>
<dbReference type="AlphaFoldDB" id="A0A7K1XSG0"/>
<name>A0A7K1XSG0_9SPHI</name>
<feature type="transmembrane region" description="Helical" evidence="1">
    <location>
        <begin position="132"/>
        <end position="155"/>
    </location>
</feature>
<feature type="transmembrane region" description="Helical" evidence="1">
    <location>
        <begin position="105"/>
        <end position="126"/>
    </location>
</feature>
<feature type="transmembrane region" description="Helical" evidence="1">
    <location>
        <begin position="222"/>
        <end position="241"/>
    </location>
</feature>
<protein>
    <submittedName>
        <fullName evidence="2">Uncharacterized protein</fullName>
    </submittedName>
</protein>
<proteinExistence type="predicted"/>
<keyword evidence="1" id="KW-1133">Transmembrane helix</keyword>
<accession>A0A7K1XSG0</accession>
<dbReference type="RefSeq" id="WP_160904835.1">
    <property type="nucleotide sequence ID" value="NZ_WVHS01000001.1"/>
</dbReference>
<evidence type="ECO:0000313" key="2">
    <source>
        <dbReference type="EMBL" id="MXV13807.1"/>
    </source>
</evidence>
<organism evidence="2 3">
    <name type="scientific">Hufsiella ginkgonis</name>
    <dbReference type="NCBI Taxonomy" id="2695274"/>
    <lineage>
        <taxon>Bacteria</taxon>
        <taxon>Pseudomonadati</taxon>
        <taxon>Bacteroidota</taxon>
        <taxon>Sphingobacteriia</taxon>
        <taxon>Sphingobacteriales</taxon>
        <taxon>Sphingobacteriaceae</taxon>
        <taxon>Hufsiella</taxon>
    </lineage>
</organism>
<comment type="caution">
    <text evidence="2">The sequence shown here is derived from an EMBL/GenBank/DDBJ whole genome shotgun (WGS) entry which is preliminary data.</text>
</comment>